<dbReference type="InterPro" id="IPR054060">
    <property type="entry name" value="TLN1-like_RS"/>
</dbReference>
<feature type="domain" description="I/LWEQ" evidence="7">
    <location>
        <begin position="2308"/>
        <end position="2542"/>
    </location>
</feature>
<dbReference type="SMART" id="SM00295">
    <property type="entry name" value="B41"/>
    <property type="match status" value="1"/>
</dbReference>
<keyword evidence="2" id="KW-0963">Cytoplasm</keyword>
<dbReference type="EMBL" id="GL832958">
    <property type="protein sequence ID" value="EGD80615.1"/>
    <property type="molecule type" value="Genomic_DNA"/>
</dbReference>
<dbReference type="PROSITE" id="PS50057">
    <property type="entry name" value="FERM_3"/>
    <property type="match status" value="1"/>
</dbReference>
<dbReference type="SMART" id="SM01244">
    <property type="entry name" value="IRS"/>
    <property type="match status" value="1"/>
</dbReference>
<feature type="domain" description="FERM" evidence="6">
    <location>
        <begin position="88"/>
        <end position="398"/>
    </location>
</feature>
<dbReference type="InterPro" id="IPR015224">
    <property type="entry name" value="Talin_cent"/>
</dbReference>
<dbReference type="GO" id="GO:0005737">
    <property type="term" value="C:cytoplasm"/>
    <property type="evidence" value="ECO:0007669"/>
    <property type="project" value="TreeGrafter"/>
</dbReference>
<dbReference type="Pfam" id="PF21896">
    <property type="entry name" value="Talin_IBS2B"/>
    <property type="match status" value="3"/>
</dbReference>
<dbReference type="GO" id="GO:0005200">
    <property type="term" value="F:structural constituent of cytoskeleton"/>
    <property type="evidence" value="ECO:0007669"/>
    <property type="project" value="InterPro"/>
</dbReference>
<dbReference type="PANTHER" id="PTHR19981:SF1">
    <property type="entry name" value="RHEA, ISOFORM B"/>
    <property type="match status" value="1"/>
</dbReference>
<dbReference type="RefSeq" id="XP_004997176.1">
    <property type="nucleotide sequence ID" value="XM_004997119.1"/>
</dbReference>
<dbReference type="Proteomes" id="UP000007799">
    <property type="component" value="Unassembled WGS sequence"/>
</dbReference>
<dbReference type="SUPFAM" id="SSF47220">
    <property type="entry name" value="alpha-catenin/vinculin-like"/>
    <property type="match status" value="5"/>
</dbReference>
<dbReference type="InterPro" id="IPR015009">
    <property type="entry name" value="Vinculin-bd_dom"/>
</dbReference>
<dbReference type="InterPro" id="IPR036723">
    <property type="entry name" value="Alpha-catenin/vinculin-like_sf"/>
</dbReference>
<dbReference type="KEGG" id="sre:PTSG_01204"/>
<dbReference type="SMART" id="SM00307">
    <property type="entry name" value="ILWEQ"/>
    <property type="match status" value="1"/>
</dbReference>
<evidence type="ECO:0000256" key="2">
    <source>
        <dbReference type="ARBA" id="ARBA00022490"/>
    </source>
</evidence>
<dbReference type="GeneID" id="16077771"/>
<evidence type="ECO:0000313" key="8">
    <source>
        <dbReference type="EMBL" id="EGD80615.1"/>
    </source>
</evidence>
<dbReference type="SUPFAM" id="SSF109880">
    <property type="entry name" value="A middle domain of Talin 1"/>
    <property type="match status" value="1"/>
</dbReference>
<dbReference type="Pfam" id="PF25177">
    <property type="entry name" value="Talin_VBS2"/>
    <property type="match status" value="1"/>
</dbReference>
<dbReference type="InterPro" id="IPR002404">
    <property type="entry name" value="IRS_PTB"/>
</dbReference>
<accession>F2U141</accession>
<dbReference type="Gene3D" id="2.30.29.30">
    <property type="entry name" value="Pleckstrin-homology domain (PH domain)/Phosphotyrosine-binding domain (PTB)"/>
    <property type="match status" value="1"/>
</dbReference>
<dbReference type="OMA" id="VDMTQHY"/>
<name>F2U141_SALR5</name>
<feature type="region of interest" description="Disordered" evidence="5">
    <location>
        <begin position="435"/>
        <end position="455"/>
    </location>
</feature>
<evidence type="ECO:0000313" key="9">
    <source>
        <dbReference type="Proteomes" id="UP000007799"/>
    </source>
</evidence>
<dbReference type="Gene3D" id="1.20.120.230">
    <property type="entry name" value="Alpha-catenin/vinculin-like"/>
    <property type="match status" value="5"/>
</dbReference>
<dbReference type="CDD" id="cd14473">
    <property type="entry name" value="FERM_B-lobe"/>
    <property type="match status" value="1"/>
</dbReference>
<evidence type="ECO:0000256" key="3">
    <source>
        <dbReference type="ARBA" id="ARBA00023212"/>
    </source>
</evidence>
<dbReference type="Gene3D" id="1.20.1420.10">
    <property type="entry name" value="Talin, central domain"/>
    <property type="match status" value="7"/>
</dbReference>
<dbReference type="STRING" id="946362.F2U141"/>
<dbReference type="Pfam" id="PF21865">
    <property type="entry name" value="TLN1-like_RS"/>
    <property type="match status" value="2"/>
</dbReference>
<dbReference type="InterPro" id="IPR011993">
    <property type="entry name" value="PH-like_dom_sf"/>
</dbReference>
<dbReference type="GO" id="GO:0051015">
    <property type="term" value="F:actin filament binding"/>
    <property type="evidence" value="ECO:0007669"/>
    <property type="project" value="InterPro"/>
</dbReference>
<dbReference type="GO" id="GO:0005178">
    <property type="term" value="F:integrin binding"/>
    <property type="evidence" value="ECO:0007669"/>
    <property type="project" value="TreeGrafter"/>
</dbReference>
<dbReference type="Pfam" id="PF09141">
    <property type="entry name" value="Talin_middle"/>
    <property type="match status" value="1"/>
</dbReference>
<evidence type="ECO:0000256" key="4">
    <source>
        <dbReference type="SAM" id="Coils"/>
    </source>
</evidence>
<dbReference type="Gene3D" id="3.10.20.90">
    <property type="entry name" value="Phosphatidylinositol 3-kinase Catalytic Subunit, Chain A, domain 1"/>
    <property type="match status" value="1"/>
</dbReference>
<dbReference type="FunFam" id="1.20.1410.10:FF:000001">
    <property type="entry name" value="Talin 2"/>
    <property type="match status" value="1"/>
</dbReference>
<dbReference type="InterPro" id="IPR014352">
    <property type="entry name" value="FERM/acyl-CoA-bd_prot_sf"/>
</dbReference>
<dbReference type="InParanoid" id="F2U141"/>
<proteinExistence type="predicted"/>
<sequence length="2557" mass="270776">MDNSIALTVVWAEKDTQQIIKFGRQMTVAQACVLALTEFGQDPSLADMYGFLRQSMHGGYDIWVDPKATIGTSGLRNGQIVQFAPKQRPLKIRLIDGSEKTVRTVKIDESLPVGAIVHNVCQRIGIHNHEEYSFMLDEKAASPQDTRRSKKETLVDLRKRMADDEKWLQHELTLRAQGVMPDQVLVLRKKFFFSDQEINRDDPVQVNLVYGQAKDSIVKGEHPCTLDEAVQFAAMQVHIEHGDHNPDRHKPGYLDDLRAVLPAEYVKVKGVEKKIYAEHKKLVGQPELNIKFKYTTMCRALKTYGITFFSVREKVKGKNKLIPRLLGVTRESVMRMDEKTKEVLKTWPLTTVKRWVASPNSFTLDFGTYSDYYSVQTLEGDKISQLIAGYIDIILKKRRQQDRRESASSMAAQSGNTTSQLARAERVNLRGSKATQMNVRQSASGHASLRPRLRSSAQAQSTLANHISRANRVFVLAGKKIASPATLPPLGESASAHRWREEKDLLARQNVAAEVAAILSATANIVTLTTARSDNTKVNFTAVGASISTLASNMRSAAEDVAMLMALNPVQADNFKSALEQLSSHLRSFVDTVAPTERGIMNRQNILSSANQVGQSGSALLSLAQAAEVSDEKQSHIMGLTKAIANATSVLVDRAKTVAGKCDDAVLQSSVITAAKTTAVATTQLGTCSKMLVPSIHSALCQEQLQESARALAASVETLVSAAQNACADEQAVGELAHAATAVSDALGQLIQGINEVVVVVGNTASTGGSRSRAGTASGAATGTYATLGASVSPMFERACEEILQSADALPRRLGDPRQMVATAKQLAKATAVVVSEVKARANRETDPTKQQEHLKTARRLADATTRLVEATKKASQNPKSKKAQQALLDAASNLRDVTKATASDVILKRAITGLVTSAKQSAASVTQLISAVHATDDLVRESSTRERLAAQCQHIRGQTARLITAIRGARRDPMNAAAQMDLVNKAQDFLAPAKRLAEAARNVAPTFTDAAATMQVTNCARSVNAALADLKSSIASTADASDSLQLSHAVESVLTLGSSLAQLDAMAEQGQLAAMPGDDPAEAVRRIMASIHAVKTRIKQFQAAVKQGNEDFVNKCANAMAKALKELTVAVQVFAASTPASEQQRAILAHARAVMQQAAQLLMEGRKLVSGAEAGSGGKMSAAAMAEVKAASKQLLESLSQLASDLPGQRSAQQCAQQVHKQAKPLTQSKGFSVQAQGPEVFQQHSATVMSAANALSQVVSEVSDKALLGGPDEVAAASQRLVEVHKSFVSAGLTLAGACETQEDAKDLLSFLQSISTNAEKLLKLGAATAVDPTDNSQRNLLSSAVRGISSSINNLLTACTQSAPGQKQCDKAIRTVQAAAASLESPTSAISASSYFTCVDDVLTKTRDLGSALAEVAGHCKNRDTDRFNSALQHATDAVVGLCEDAAQAAYLVAVSDVSSSGGSGGGALDQAGVIRSKEAIEHACATLVSCTSSQQEVMAAAKRIATDTTSLCHLCRAAAEQTTNPVVSQQLVEVSTAISGATRDVIANAKQLASSMTPEARAACQESSAQLNEVVDQLLQLATDADADASGAGAAAFSEEAKARQKPFCTAGRDVAEASCKLITAAKSLIANPRDPPKWEELGQHSKTVSQSVQALVSAMQDNAPGQRECDNTAYEIGQLLHDLQETEYACQSGTLEVADDETMGGFQEEIVGMAANLREACDALKTGGTSDPARLAHAAEATRTIADSLLTSMIGAISHIKDSEVQQSVCAQGRTLLEGVSQLVHAARDCGGNPDEKTKHRIVARARENLDKGITEFCNTIGQLTNETGVAAGNLNNINRALDKLELGEAAEFTTAQNFVDYQDSANKHTRKMATKAQDMLSKALTEPEEVPALATDLTNQLLALISDTTGALKGLPSDKFATQLKGAVRDLGVACSNLVGSAGLLQQRPTDQVAKQEVADSAREVSRQVQSVVAQLQAGSRGTQACIDACVKVEDTVTDLETTLMFASAGSLMPDAQTTFTAEQGQIRDKAKQLVEQTKALVTATAESQDDLAAAAEKLNTNFDALVESLKLGAASLGPDQVDAQVLLLNAARDVGATLAELLTTTKSVSGNPHDDAAVKKLGEQARTMATNISGLLKTVSGIDDGAQRVTQALESAMQAIEREETSSSLVDEDVKDEDAVGNLIAASRPVTSAVTKLVTAMGSGQVDRLTGAANDVRKAVIDLMKAAEVASVVSEASTGRDEVQSASKGCAAAVRGLLGVAASLAGRPATSDAKKQALEWSRQVASNLAEVGQAAQNLKGDDWVDPTDPNVVAEQELLTAAAAIDSAADKLSVMQPRAEVQVEDLPFEEQILGAAKSIATATSSLVKAANAAQKEMADTMPFSGDYYSEEAQWSASMVSAAKLVAFATQNLCEAANATVQGGSADEKLVASAKSVANSTAQLMLACRAKMDAQSPTAKRLLAAGSAVKKAADHLVESAKTALEEAQEADMSLDERPVQSMRQEIEAVEAVLKQERELEAAKRNLAKLRATKYKKGKSTWAASLRLSKHME</sequence>
<dbReference type="GO" id="GO:0005856">
    <property type="term" value="C:cytoskeleton"/>
    <property type="evidence" value="ECO:0007669"/>
    <property type="project" value="UniProtKB-SubCell"/>
</dbReference>
<dbReference type="FunFam" id="1.20.80.10:FF:000007">
    <property type="entry name" value="Talin 2"/>
    <property type="match status" value="1"/>
</dbReference>
<dbReference type="InterPro" id="IPR035964">
    <property type="entry name" value="I/LWEQ_dom_sf"/>
</dbReference>
<dbReference type="Gene3D" id="1.20.1410.10">
    <property type="entry name" value="I/LWEQ domain"/>
    <property type="match status" value="1"/>
</dbReference>
<dbReference type="CDD" id="cd17090">
    <property type="entry name" value="FERM_F1_TLN"/>
    <property type="match status" value="1"/>
</dbReference>
<dbReference type="Pfam" id="PF02174">
    <property type="entry name" value="IRS"/>
    <property type="match status" value="1"/>
</dbReference>
<dbReference type="SUPFAM" id="SSF47031">
    <property type="entry name" value="Second domain of FERM"/>
    <property type="match status" value="1"/>
</dbReference>
<dbReference type="Gene3D" id="1.20.80.10">
    <property type="match status" value="1"/>
</dbReference>
<dbReference type="SUPFAM" id="SSF109885">
    <property type="entry name" value="I/LWEQ domain"/>
    <property type="match status" value="3"/>
</dbReference>
<dbReference type="SUPFAM" id="SSF50729">
    <property type="entry name" value="PH domain-like"/>
    <property type="match status" value="1"/>
</dbReference>
<dbReference type="InterPro" id="IPR035963">
    <property type="entry name" value="FERM_2"/>
</dbReference>
<dbReference type="FunCoup" id="F2U141">
    <property type="interactions" value="689"/>
</dbReference>
<dbReference type="InterPro" id="IPR000299">
    <property type="entry name" value="FERM_domain"/>
</dbReference>
<evidence type="ECO:0000259" key="7">
    <source>
        <dbReference type="PROSITE" id="PS50945"/>
    </source>
</evidence>
<dbReference type="OrthoDB" id="10262320at2759"/>
<dbReference type="Pfam" id="PF01608">
    <property type="entry name" value="I_LWEQ"/>
    <property type="match status" value="1"/>
</dbReference>
<comment type="subcellular location">
    <subcellularLocation>
        <location evidence="1">Cytoplasm</location>
        <location evidence="1">Cytoskeleton</location>
    </subcellularLocation>
</comment>
<dbReference type="eggNOG" id="KOG4261">
    <property type="taxonomic scope" value="Eukaryota"/>
</dbReference>
<dbReference type="GO" id="GO:0001726">
    <property type="term" value="C:ruffle"/>
    <property type="evidence" value="ECO:0007669"/>
    <property type="project" value="InterPro"/>
</dbReference>
<dbReference type="InterPro" id="IPR054082">
    <property type="entry name" value="Talin_IBS2B"/>
</dbReference>
<dbReference type="GO" id="GO:0030036">
    <property type="term" value="P:actin cytoskeleton organization"/>
    <property type="evidence" value="ECO:0007669"/>
    <property type="project" value="TreeGrafter"/>
</dbReference>
<evidence type="ECO:0000256" key="5">
    <source>
        <dbReference type="SAM" id="MobiDB-lite"/>
    </source>
</evidence>
<dbReference type="PANTHER" id="PTHR19981">
    <property type="entry name" value="TALIN"/>
    <property type="match status" value="1"/>
</dbReference>
<organism evidence="9">
    <name type="scientific">Salpingoeca rosetta (strain ATCC 50818 / BSB-021)</name>
    <dbReference type="NCBI Taxonomy" id="946362"/>
    <lineage>
        <taxon>Eukaryota</taxon>
        <taxon>Choanoflagellata</taxon>
        <taxon>Craspedida</taxon>
        <taxon>Salpingoecidae</taxon>
        <taxon>Salpingoeca</taxon>
    </lineage>
</organism>
<evidence type="ECO:0000259" key="6">
    <source>
        <dbReference type="PROSITE" id="PS50057"/>
    </source>
</evidence>
<dbReference type="GO" id="GO:0005925">
    <property type="term" value="C:focal adhesion"/>
    <property type="evidence" value="ECO:0007669"/>
    <property type="project" value="InterPro"/>
</dbReference>
<dbReference type="Pfam" id="PF08913">
    <property type="entry name" value="VBS"/>
    <property type="match status" value="1"/>
</dbReference>
<feature type="coiled-coil region" evidence="4">
    <location>
        <begin position="2475"/>
        <end position="2537"/>
    </location>
</feature>
<dbReference type="Pfam" id="PF21692">
    <property type="entry name" value="Talin_R4"/>
    <property type="match status" value="1"/>
</dbReference>
<dbReference type="CDD" id="cd10569">
    <property type="entry name" value="FERM_C_Talin"/>
    <property type="match status" value="1"/>
</dbReference>
<keyword evidence="3" id="KW-0206">Cytoskeleton</keyword>
<protein>
    <submittedName>
        <fullName evidence="8">Tln1 protein</fullName>
    </submittedName>
</protein>
<dbReference type="GO" id="GO:0098609">
    <property type="term" value="P:cell-cell adhesion"/>
    <property type="evidence" value="ECO:0007669"/>
    <property type="project" value="TreeGrafter"/>
</dbReference>
<dbReference type="PROSITE" id="PS50945">
    <property type="entry name" value="I_LWEQ"/>
    <property type="match status" value="1"/>
</dbReference>
<keyword evidence="4" id="KW-0175">Coiled coil</keyword>
<reference evidence="8" key="1">
    <citation type="submission" date="2009-08" db="EMBL/GenBank/DDBJ databases">
        <title>Annotation of Salpingoeca rosetta.</title>
        <authorList>
            <consortium name="The Broad Institute Genome Sequencing Platform"/>
            <person name="Russ C."/>
            <person name="Cuomo C."/>
            <person name="Burger G."/>
            <person name="Gray M.W."/>
            <person name="Holland P.W.H."/>
            <person name="King N."/>
            <person name="Lang F.B.F."/>
            <person name="Roger A.J."/>
            <person name="Ruiz-Trillo I."/>
            <person name="Young S.K."/>
            <person name="Zeng Q."/>
            <person name="Gargeya S."/>
            <person name="Alvarado L."/>
            <person name="Berlin A."/>
            <person name="Chapman S.B."/>
            <person name="Chen Z."/>
            <person name="Freedman E."/>
            <person name="Gellesch M."/>
            <person name="Goldberg J."/>
            <person name="Griggs A."/>
            <person name="Gujja S."/>
            <person name="Heilman E."/>
            <person name="Heiman D."/>
            <person name="Howarth C."/>
            <person name="Mehta T."/>
            <person name="Neiman D."/>
            <person name="Pearson M."/>
            <person name="Roberts A."/>
            <person name="Saif S."/>
            <person name="Shea T."/>
            <person name="Shenoy N."/>
            <person name="Sisk P."/>
            <person name="Stolte C."/>
            <person name="Sykes S."/>
            <person name="White J."/>
            <person name="Yandava C."/>
            <person name="Haas B."/>
            <person name="Nusbaum C."/>
            <person name="Birren B."/>
        </authorList>
    </citation>
    <scope>NUCLEOTIDE SEQUENCE [LARGE SCALE GENOMIC DNA]</scope>
    <source>
        <strain evidence="8">ATCC 50818</strain>
    </source>
</reference>
<evidence type="ECO:0000256" key="1">
    <source>
        <dbReference type="ARBA" id="ARBA00004245"/>
    </source>
</evidence>
<dbReference type="InterPro" id="IPR019748">
    <property type="entry name" value="FERM_central"/>
</dbReference>
<gene>
    <name evidence="8" type="ORF">PTSG_01204</name>
</gene>
<feature type="compositionally biased region" description="Polar residues" evidence="5">
    <location>
        <begin position="435"/>
        <end position="445"/>
    </location>
</feature>
<dbReference type="FunFam" id="2.30.29.30:FF:000028">
    <property type="entry name" value="Talin 2"/>
    <property type="match status" value="1"/>
</dbReference>
<dbReference type="InterPro" id="IPR019749">
    <property type="entry name" value="Band_41_domain"/>
</dbReference>
<keyword evidence="9" id="KW-1185">Reference proteome</keyword>
<dbReference type="GO" id="GO:0005886">
    <property type="term" value="C:plasma membrane"/>
    <property type="evidence" value="ECO:0007669"/>
    <property type="project" value="TreeGrafter"/>
</dbReference>
<dbReference type="InterPro" id="IPR057346">
    <property type="entry name" value="Talin1/2_VBS2"/>
</dbReference>
<dbReference type="InterPro" id="IPR049108">
    <property type="entry name" value="Talin_R4"/>
</dbReference>
<dbReference type="InterPro" id="IPR002558">
    <property type="entry name" value="ILWEQ_dom"/>
</dbReference>
<dbReference type="InterPro" id="IPR036476">
    <property type="entry name" value="Talin_cent_sf"/>
</dbReference>